<dbReference type="Proteomes" id="UP000308600">
    <property type="component" value="Unassembled WGS sequence"/>
</dbReference>
<gene>
    <name evidence="1" type="ORF">BDN72DRAFT_867642</name>
</gene>
<dbReference type="EMBL" id="ML208261">
    <property type="protein sequence ID" value="TFK75908.1"/>
    <property type="molecule type" value="Genomic_DNA"/>
</dbReference>
<organism evidence="1 2">
    <name type="scientific">Pluteus cervinus</name>
    <dbReference type="NCBI Taxonomy" id="181527"/>
    <lineage>
        <taxon>Eukaryota</taxon>
        <taxon>Fungi</taxon>
        <taxon>Dikarya</taxon>
        <taxon>Basidiomycota</taxon>
        <taxon>Agaricomycotina</taxon>
        <taxon>Agaricomycetes</taxon>
        <taxon>Agaricomycetidae</taxon>
        <taxon>Agaricales</taxon>
        <taxon>Pluteineae</taxon>
        <taxon>Pluteaceae</taxon>
        <taxon>Pluteus</taxon>
    </lineage>
</organism>
<keyword evidence="1" id="KW-0378">Hydrolase</keyword>
<accession>A0ACD3BC39</accession>
<protein>
    <submittedName>
        <fullName evidence="1">Glycoside hydrolase/deacetylase</fullName>
    </submittedName>
</protein>
<name>A0ACD3BC39_9AGAR</name>
<keyword evidence="2" id="KW-1185">Reference proteome</keyword>
<sequence>MLLSALLLVLSPVLSAYAAPAAAHDSHDHEHTTAQRLPAAWYQPRGHPVHQLFSRATTDGVSYPAVGTPEWSQGWPQGVPDNTKLPSAWVNALNAAVAAGKIPNIPQSSNQPNQNPVYPQGLNPNSPEICSATYKCRNPEDIWDAPNGTYATSFDDGPQPASATLLDFMSANNVTGTHFMIGTNILNNPDTFAKAFNLNHDIAVHTWTHPYMTTLSNLDVLGQLGYTMQLIHNSTGGRVPRFWRPPYGDSDNRVRAIAAEVFGLQTVVWNQDTNDWAISTNGNTVDKVVSTLTGYLTGPKTPGLIILEHEIVDGTVQAWINAFPMIKANGWNMISLAKIVDGRSYQNAAGSSSDDVEPGDILVGDENNSTDTSDDGDDSSSNATS</sequence>
<evidence type="ECO:0000313" key="1">
    <source>
        <dbReference type="EMBL" id="TFK75908.1"/>
    </source>
</evidence>
<reference evidence="1 2" key="1">
    <citation type="journal article" date="2019" name="Nat. Ecol. Evol.">
        <title>Megaphylogeny resolves global patterns of mushroom evolution.</title>
        <authorList>
            <person name="Varga T."/>
            <person name="Krizsan K."/>
            <person name="Foldi C."/>
            <person name="Dima B."/>
            <person name="Sanchez-Garcia M."/>
            <person name="Sanchez-Ramirez S."/>
            <person name="Szollosi G.J."/>
            <person name="Szarkandi J.G."/>
            <person name="Papp V."/>
            <person name="Albert L."/>
            <person name="Andreopoulos W."/>
            <person name="Angelini C."/>
            <person name="Antonin V."/>
            <person name="Barry K.W."/>
            <person name="Bougher N.L."/>
            <person name="Buchanan P."/>
            <person name="Buyck B."/>
            <person name="Bense V."/>
            <person name="Catcheside P."/>
            <person name="Chovatia M."/>
            <person name="Cooper J."/>
            <person name="Damon W."/>
            <person name="Desjardin D."/>
            <person name="Finy P."/>
            <person name="Geml J."/>
            <person name="Haridas S."/>
            <person name="Hughes K."/>
            <person name="Justo A."/>
            <person name="Karasinski D."/>
            <person name="Kautmanova I."/>
            <person name="Kiss B."/>
            <person name="Kocsube S."/>
            <person name="Kotiranta H."/>
            <person name="LaButti K.M."/>
            <person name="Lechner B.E."/>
            <person name="Liimatainen K."/>
            <person name="Lipzen A."/>
            <person name="Lukacs Z."/>
            <person name="Mihaltcheva S."/>
            <person name="Morgado L.N."/>
            <person name="Niskanen T."/>
            <person name="Noordeloos M.E."/>
            <person name="Ohm R.A."/>
            <person name="Ortiz-Santana B."/>
            <person name="Ovrebo C."/>
            <person name="Racz N."/>
            <person name="Riley R."/>
            <person name="Savchenko A."/>
            <person name="Shiryaev A."/>
            <person name="Soop K."/>
            <person name="Spirin V."/>
            <person name="Szebenyi C."/>
            <person name="Tomsovsky M."/>
            <person name="Tulloss R.E."/>
            <person name="Uehling J."/>
            <person name="Grigoriev I.V."/>
            <person name="Vagvolgyi C."/>
            <person name="Papp T."/>
            <person name="Martin F.M."/>
            <person name="Miettinen O."/>
            <person name="Hibbett D.S."/>
            <person name="Nagy L.G."/>
        </authorList>
    </citation>
    <scope>NUCLEOTIDE SEQUENCE [LARGE SCALE GENOMIC DNA]</scope>
    <source>
        <strain evidence="1 2">NL-1719</strain>
    </source>
</reference>
<evidence type="ECO:0000313" key="2">
    <source>
        <dbReference type="Proteomes" id="UP000308600"/>
    </source>
</evidence>
<proteinExistence type="predicted"/>